<comment type="subcellular location">
    <subcellularLocation>
        <location evidence="1 10">Cell outer membrane</location>
        <topology evidence="1 10">Multi-pass membrane protein</topology>
    </subcellularLocation>
</comment>
<dbReference type="InterPro" id="IPR036942">
    <property type="entry name" value="Beta-barrel_TonB_sf"/>
</dbReference>
<evidence type="ECO:0000256" key="4">
    <source>
        <dbReference type="ARBA" id="ARBA00022692"/>
    </source>
</evidence>
<evidence type="ECO:0000256" key="9">
    <source>
        <dbReference type="ARBA" id="ARBA00023237"/>
    </source>
</evidence>
<dbReference type="Gene3D" id="2.170.130.10">
    <property type="entry name" value="TonB-dependent receptor, plug domain"/>
    <property type="match status" value="1"/>
</dbReference>
<evidence type="ECO:0000313" key="15">
    <source>
        <dbReference type="EMBL" id="NML10188.1"/>
    </source>
</evidence>
<dbReference type="InterPro" id="IPR000531">
    <property type="entry name" value="Beta-barrel_TonB"/>
</dbReference>
<evidence type="ECO:0000256" key="5">
    <source>
        <dbReference type="ARBA" id="ARBA00022729"/>
    </source>
</evidence>
<dbReference type="PANTHER" id="PTHR30069:SF29">
    <property type="entry name" value="HEMOGLOBIN AND HEMOGLOBIN-HAPTOGLOBIN-BINDING PROTEIN 1-RELATED"/>
    <property type="match status" value="1"/>
</dbReference>
<evidence type="ECO:0000256" key="12">
    <source>
        <dbReference type="SAM" id="SignalP"/>
    </source>
</evidence>
<evidence type="ECO:0000256" key="3">
    <source>
        <dbReference type="ARBA" id="ARBA00022452"/>
    </source>
</evidence>
<keyword evidence="8 15" id="KW-0675">Receptor</keyword>
<sequence length="861" mass="92026">MKQFLMGSAAILAVAIPTAAFAQSTGSIDFEDTIVVTGGKVDQGMGGIVLPDTTKAKGVLTQEIIAKQGSGNTILNAINLIPGVSFQNNDPYGSSGGQLNIRGFGPDRVSLTFDGMPLNDTGNYAIYSNQQLDPELISEVNVNLGSTDVDSPTAAASGGTVNYRSIEGSDDFKVTMAGAGGEYNFFRLFGLVETGVFTPWGTKAWFSASTTRNDNVYNNFGAIDKQQYNGKIYQPIGSNGDFISIAGHWNANRSNFFGSLPLRVDTDQGRVVGSAAGNRYPINKDERFYNIAPCTRPVGVGGTAQAAGTCGTLFDYRFNPSNTGNIRINSKFSLNDKLTLTIDPSYQYVKANGGGTVAGNEAARDINPTGGAANCATAANGAAVSCTPGFFGGAAYFGRDLNGDGDLLDIVNVLSPSQTTTDRFAVISSLRYDIDDNNRIRIAYTFDHGRHRQTGEVGLLSPSGQTVDVFPVDAPQLAANGTVLQKRDRLSYAILNQVSGEYVGKFFDSALTVQAGIRAPFFKRELTNNCFTSSAGGFVECFGTGATIPANVSTLNPTWAVPQKRTFKYDKILPSVGLSYKVTPEASVFWNYSKGLQVPGTDPLYNSFFFAEGVEGSVPEPETSDSFDLGGRYTTGKFQAQGTFWYTAYKNRLASSFDPELNVSVYRNLGDVKKYGFDGSISYQPVDFFNIYVFGSYLKSEIQDDIAIGALPNGTTVFAPTAGKRESGAPVYMLGTRGELNIEGVTIGVQAKRTGKRYVYDNNLPTFRNAVGALAPVQIYGAAAPAYTLVDLDARFSLEKFGAEGVWVQLNVSNLFDKFYVGGFGGGLNQTVNYTTGVYGNPGFIQLGSPRAVSGSVHVSF</sequence>
<keyword evidence="5 12" id="KW-0732">Signal</keyword>
<dbReference type="InterPro" id="IPR039426">
    <property type="entry name" value="TonB-dep_rcpt-like"/>
</dbReference>
<dbReference type="GO" id="GO:0015344">
    <property type="term" value="F:siderophore uptake transmembrane transporter activity"/>
    <property type="evidence" value="ECO:0007669"/>
    <property type="project" value="TreeGrafter"/>
</dbReference>
<keyword evidence="4 10" id="KW-0812">Transmembrane</keyword>
<dbReference type="GO" id="GO:0044718">
    <property type="term" value="P:siderophore transmembrane transport"/>
    <property type="evidence" value="ECO:0007669"/>
    <property type="project" value="TreeGrafter"/>
</dbReference>
<organism evidence="15 16">
    <name type="scientific">Sphingobium psychrophilum</name>
    <dbReference type="NCBI Taxonomy" id="2728834"/>
    <lineage>
        <taxon>Bacteria</taxon>
        <taxon>Pseudomonadati</taxon>
        <taxon>Pseudomonadota</taxon>
        <taxon>Alphaproteobacteria</taxon>
        <taxon>Sphingomonadales</taxon>
        <taxon>Sphingomonadaceae</taxon>
        <taxon>Sphingobium</taxon>
    </lineage>
</organism>
<feature type="signal peptide" evidence="12">
    <location>
        <begin position="1"/>
        <end position="22"/>
    </location>
</feature>
<accession>A0A7X9WUQ9</accession>
<dbReference type="RefSeq" id="WP_169572376.1">
    <property type="nucleotide sequence ID" value="NZ_JABBFV010000005.1"/>
</dbReference>
<feature type="domain" description="TonB-dependent receptor plug" evidence="14">
    <location>
        <begin position="52"/>
        <end position="158"/>
    </location>
</feature>
<evidence type="ECO:0000313" key="16">
    <source>
        <dbReference type="Proteomes" id="UP000519023"/>
    </source>
</evidence>
<keyword evidence="7 10" id="KW-0472">Membrane</keyword>
<dbReference type="AlphaFoldDB" id="A0A7X9WUQ9"/>
<dbReference type="PROSITE" id="PS52016">
    <property type="entry name" value="TONB_DEPENDENT_REC_3"/>
    <property type="match status" value="1"/>
</dbReference>
<dbReference type="EMBL" id="JABBFV010000005">
    <property type="protein sequence ID" value="NML10188.1"/>
    <property type="molecule type" value="Genomic_DNA"/>
</dbReference>
<dbReference type="GO" id="GO:0009279">
    <property type="term" value="C:cell outer membrane"/>
    <property type="evidence" value="ECO:0007669"/>
    <property type="project" value="UniProtKB-SubCell"/>
</dbReference>
<evidence type="ECO:0000256" key="10">
    <source>
        <dbReference type="PROSITE-ProRule" id="PRU01360"/>
    </source>
</evidence>
<reference evidence="15 16" key="1">
    <citation type="submission" date="2020-04" db="EMBL/GenBank/DDBJ databases">
        <title>Sphingobium sp. AR-3-1 isolated from Arctic soil.</title>
        <authorList>
            <person name="Dahal R.H."/>
            <person name="Chaudhary D.K."/>
        </authorList>
    </citation>
    <scope>NUCLEOTIDE SEQUENCE [LARGE SCALE GENOMIC DNA]</scope>
    <source>
        <strain evidence="15 16">AR-3-1</strain>
    </source>
</reference>
<name>A0A7X9WUQ9_9SPHN</name>
<dbReference type="Proteomes" id="UP000519023">
    <property type="component" value="Unassembled WGS sequence"/>
</dbReference>
<feature type="chain" id="PRO_5031383969" evidence="12">
    <location>
        <begin position="23"/>
        <end position="861"/>
    </location>
</feature>
<dbReference type="Pfam" id="PF07715">
    <property type="entry name" value="Plug"/>
    <property type="match status" value="1"/>
</dbReference>
<keyword evidence="3 10" id="KW-1134">Transmembrane beta strand</keyword>
<dbReference type="PANTHER" id="PTHR30069">
    <property type="entry name" value="TONB-DEPENDENT OUTER MEMBRANE RECEPTOR"/>
    <property type="match status" value="1"/>
</dbReference>
<dbReference type="SUPFAM" id="SSF56935">
    <property type="entry name" value="Porins"/>
    <property type="match status" value="1"/>
</dbReference>
<gene>
    <name evidence="15" type="ORF">HHL08_08480</name>
</gene>
<dbReference type="Pfam" id="PF00593">
    <property type="entry name" value="TonB_dep_Rec_b-barrel"/>
    <property type="match status" value="1"/>
</dbReference>
<keyword evidence="16" id="KW-1185">Reference proteome</keyword>
<comment type="caution">
    <text evidence="15">The sequence shown here is derived from an EMBL/GenBank/DDBJ whole genome shotgun (WGS) entry which is preliminary data.</text>
</comment>
<evidence type="ECO:0000256" key="7">
    <source>
        <dbReference type="ARBA" id="ARBA00023136"/>
    </source>
</evidence>
<keyword evidence="2 10" id="KW-0813">Transport</keyword>
<protein>
    <submittedName>
        <fullName evidence="15">TonB-dependent receptor</fullName>
    </submittedName>
</protein>
<comment type="similarity">
    <text evidence="10 11">Belongs to the TonB-dependent receptor family.</text>
</comment>
<dbReference type="InterPro" id="IPR037066">
    <property type="entry name" value="Plug_dom_sf"/>
</dbReference>
<evidence type="ECO:0000256" key="2">
    <source>
        <dbReference type="ARBA" id="ARBA00022448"/>
    </source>
</evidence>
<keyword evidence="9 10" id="KW-0998">Cell outer membrane</keyword>
<dbReference type="InterPro" id="IPR012910">
    <property type="entry name" value="Plug_dom"/>
</dbReference>
<evidence type="ECO:0000256" key="1">
    <source>
        <dbReference type="ARBA" id="ARBA00004571"/>
    </source>
</evidence>
<evidence type="ECO:0000259" key="14">
    <source>
        <dbReference type="Pfam" id="PF07715"/>
    </source>
</evidence>
<proteinExistence type="inferred from homology"/>
<evidence type="ECO:0000259" key="13">
    <source>
        <dbReference type="Pfam" id="PF00593"/>
    </source>
</evidence>
<feature type="domain" description="TonB-dependent receptor-like beta-barrel" evidence="13">
    <location>
        <begin position="442"/>
        <end position="815"/>
    </location>
</feature>
<evidence type="ECO:0000256" key="6">
    <source>
        <dbReference type="ARBA" id="ARBA00023077"/>
    </source>
</evidence>
<evidence type="ECO:0000256" key="11">
    <source>
        <dbReference type="RuleBase" id="RU003357"/>
    </source>
</evidence>
<evidence type="ECO:0000256" key="8">
    <source>
        <dbReference type="ARBA" id="ARBA00023170"/>
    </source>
</evidence>
<keyword evidence="6 11" id="KW-0798">TonB box</keyword>
<dbReference type="Gene3D" id="2.40.170.20">
    <property type="entry name" value="TonB-dependent receptor, beta-barrel domain"/>
    <property type="match status" value="1"/>
</dbReference>